<reference evidence="2" key="1">
    <citation type="journal article" date="2023" name="Mol. Phylogenet. Evol.">
        <title>Genome-scale phylogeny and comparative genomics of the fungal order Sordariales.</title>
        <authorList>
            <person name="Hensen N."/>
            <person name="Bonometti L."/>
            <person name="Westerberg I."/>
            <person name="Brannstrom I.O."/>
            <person name="Guillou S."/>
            <person name="Cros-Aarteil S."/>
            <person name="Calhoun S."/>
            <person name="Haridas S."/>
            <person name="Kuo A."/>
            <person name="Mondo S."/>
            <person name="Pangilinan J."/>
            <person name="Riley R."/>
            <person name="LaButti K."/>
            <person name="Andreopoulos B."/>
            <person name="Lipzen A."/>
            <person name="Chen C."/>
            <person name="Yan M."/>
            <person name="Daum C."/>
            <person name="Ng V."/>
            <person name="Clum A."/>
            <person name="Steindorff A."/>
            <person name="Ohm R.A."/>
            <person name="Martin F."/>
            <person name="Silar P."/>
            <person name="Natvig D.O."/>
            <person name="Lalanne C."/>
            <person name="Gautier V."/>
            <person name="Ament-Velasquez S.L."/>
            <person name="Kruys A."/>
            <person name="Hutchinson M.I."/>
            <person name="Powell A.J."/>
            <person name="Barry K."/>
            <person name="Miller A.N."/>
            <person name="Grigoriev I.V."/>
            <person name="Debuchy R."/>
            <person name="Gladieux P."/>
            <person name="Hiltunen Thoren M."/>
            <person name="Johannesson H."/>
        </authorList>
    </citation>
    <scope>NUCLEOTIDE SEQUENCE</scope>
    <source>
        <strain evidence="2">CBS 141.50</strain>
    </source>
</reference>
<dbReference type="RefSeq" id="XP_062636522.1">
    <property type="nucleotide sequence ID" value="XM_062780904.1"/>
</dbReference>
<dbReference type="EMBL" id="MU853589">
    <property type="protein sequence ID" value="KAK4143151.1"/>
    <property type="molecule type" value="Genomic_DNA"/>
</dbReference>
<dbReference type="AlphaFoldDB" id="A0AAN6ZN29"/>
<feature type="compositionally biased region" description="Acidic residues" evidence="1">
    <location>
        <begin position="219"/>
        <end position="229"/>
    </location>
</feature>
<protein>
    <submittedName>
        <fullName evidence="2">Uncharacterized protein</fullName>
    </submittedName>
</protein>
<evidence type="ECO:0000256" key="1">
    <source>
        <dbReference type="SAM" id="MobiDB-lite"/>
    </source>
</evidence>
<feature type="compositionally biased region" description="Basic and acidic residues" evidence="1">
    <location>
        <begin position="181"/>
        <end position="192"/>
    </location>
</feature>
<sequence>MANLSHGDGTMASPVQATSLEQLPPEIRRQVLFNFDLDDLKAIVFASPVFYQQYCLDRQAILRNSLDLSIGSAAISACALLRFEALRQFPSRSAPGATEAVDAFLRAHNANEARLYSAVQLTHAEVVSIAAHFSKVVEPVGDAFAFWALGNLELGKCRSEYEHLTLATEPAHGQSLGDADNLPHEEHPDDPAIHSPQGEQSEDPSAISTGGEENSNYSDSEDDTTEDSSSDSSSEAEIAWPTRVERIRIFRALYRVDLCCRMFGAKNEAEEANSWVDGWMVEQGFTNTCKVFDGLETWELEEVRSVNLFVTLTYNEAFEKMTTALDPTNPRYVDGYEPPVSPDTFEKLDDMVNLGSLELGTSTLGVTHFWDLLRKGDAEASDEFVQMLSGTMRHGAAMEMEEDVFSIQAQYTVRDESLKRSQKATAREKMPFSGEDGRKDDEALAPYAWGVLCKGRYRDLFGDCLPFWWAERALVIWEASRLVGSMTDNDLRTAADGFESVTIQDRWDWYNS</sequence>
<reference evidence="2" key="2">
    <citation type="submission" date="2023-05" db="EMBL/GenBank/DDBJ databases">
        <authorList>
            <consortium name="Lawrence Berkeley National Laboratory"/>
            <person name="Steindorff A."/>
            <person name="Hensen N."/>
            <person name="Bonometti L."/>
            <person name="Westerberg I."/>
            <person name="Brannstrom I.O."/>
            <person name="Guillou S."/>
            <person name="Cros-Aarteil S."/>
            <person name="Calhoun S."/>
            <person name="Haridas S."/>
            <person name="Kuo A."/>
            <person name="Mondo S."/>
            <person name="Pangilinan J."/>
            <person name="Riley R."/>
            <person name="Labutti K."/>
            <person name="Andreopoulos B."/>
            <person name="Lipzen A."/>
            <person name="Chen C."/>
            <person name="Yanf M."/>
            <person name="Daum C."/>
            <person name="Ng V."/>
            <person name="Clum A."/>
            <person name="Ohm R."/>
            <person name="Martin F."/>
            <person name="Silar P."/>
            <person name="Natvig D."/>
            <person name="Lalanne C."/>
            <person name="Gautier V."/>
            <person name="Ament-Velasquez S.L."/>
            <person name="Kruys A."/>
            <person name="Hutchinson M.I."/>
            <person name="Powell A.J."/>
            <person name="Barry K."/>
            <person name="Miller A.N."/>
            <person name="Grigoriev I.V."/>
            <person name="Debuchy R."/>
            <person name="Gladieux P."/>
            <person name="Thoren M.H."/>
            <person name="Johannesson H."/>
        </authorList>
    </citation>
    <scope>NUCLEOTIDE SEQUENCE</scope>
    <source>
        <strain evidence="2">CBS 141.50</strain>
    </source>
</reference>
<proteinExistence type="predicted"/>
<comment type="caution">
    <text evidence="2">The sequence shown here is derived from an EMBL/GenBank/DDBJ whole genome shotgun (WGS) entry which is preliminary data.</text>
</comment>
<evidence type="ECO:0000313" key="3">
    <source>
        <dbReference type="Proteomes" id="UP001302676"/>
    </source>
</evidence>
<accession>A0AAN6ZN29</accession>
<dbReference type="GeneID" id="87817517"/>
<feature type="region of interest" description="Disordered" evidence="1">
    <location>
        <begin position="171"/>
        <end position="237"/>
    </location>
</feature>
<keyword evidence="3" id="KW-1185">Reference proteome</keyword>
<evidence type="ECO:0000313" key="2">
    <source>
        <dbReference type="EMBL" id="KAK4143151.1"/>
    </source>
</evidence>
<dbReference type="Proteomes" id="UP001302676">
    <property type="component" value="Unassembled WGS sequence"/>
</dbReference>
<gene>
    <name evidence="2" type="ORF">C8A04DRAFT_29168</name>
</gene>
<organism evidence="2 3">
    <name type="scientific">Dichotomopilus funicola</name>
    <dbReference type="NCBI Taxonomy" id="1934379"/>
    <lineage>
        <taxon>Eukaryota</taxon>
        <taxon>Fungi</taxon>
        <taxon>Dikarya</taxon>
        <taxon>Ascomycota</taxon>
        <taxon>Pezizomycotina</taxon>
        <taxon>Sordariomycetes</taxon>
        <taxon>Sordariomycetidae</taxon>
        <taxon>Sordariales</taxon>
        <taxon>Chaetomiaceae</taxon>
        <taxon>Dichotomopilus</taxon>
    </lineage>
</organism>
<name>A0AAN6ZN29_9PEZI</name>